<evidence type="ECO:0000313" key="1">
    <source>
        <dbReference type="Proteomes" id="UP000095284"/>
    </source>
</evidence>
<sequence length="73" mass="8264">MEKTAVGGERLEGVSMRDCKSIFGCSLGFEAKTDRIWRTLIFLETFACWKSLKKGKKVTKTATFHGVLKMMKT</sequence>
<evidence type="ECO:0000313" key="2">
    <source>
        <dbReference type="WBParaSite" id="BXY_0904900.1"/>
    </source>
</evidence>
<protein>
    <submittedName>
        <fullName evidence="2">Ovule protein</fullName>
    </submittedName>
</protein>
<name>A0A1I7S7Q8_BURXY</name>
<dbReference type="WBParaSite" id="BXY_0904900.1">
    <property type="protein sequence ID" value="BXY_0904900.1"/>
    <property type="gene ID" value="BXY_0904900"/>
</dbReference>
<reference evidence="2" key="1">
    <citation type="submission" date="2016-11" db="UniProtKB">
        <authorList>
            <consortium name="WormBaseParasite"/>
        </authorList>
    </citation>
    <scope>IDENTIFICATION</scope>
</reference>
<dbReference type="AlphaFoldDB" id="A0A1I7S7Q8"/>
<proteinExistence type="predicted"/>
<organism evidence="1 2">
    <name type="scientific">Bursaphelenchus xylophilus</name>
    <name type="common">Pinewood nematode worm</name>
    <name type="synonym">Aphelenchoides xylophilus</name>
    <dbReference type="NCBI Taxonomy" id="6326"/>
    <lineage>
        <taxon>Eukaryota</taxon>
        <taxon>Metazoa</taxon>
        <taxon>Ecdysozoa</taxon>
        <taxon>Nematoda</taxon>
        <taxon>Chromadorea</taxon>
        <taxon>Rhabditida</taxon>
        <taxon>Tylenchina</taxon>
        <taxon>Tylenchomorpha</taxon>
        <taxon>Aphelenchoidea</taxon>
        <taxon>Aphelenchoididae</taxon>
        <taxon>Bursaphelenchus</taxon>
    </lineage>
</organism>
<accession>A0A1I7S7Q8</accession>
<dbReference type="Proteomes" id="UP000095284">
    <property type="component" value="Unplaced"/>
</dbReference>